<dbReference type="AlphaFoldDB" id="A0AAC8UXA3"/>
<dbReference type="RefSeq" id="WP_048736230.1">
    <property type="nucleotide sequence ID" value="NZ_CP012033.1"/>
</dbReference>
<gene>
    <name evidence="1" type="ORF">ABN16_13585</name>
</gene>
<dbReference type="EMBL" id="CP012033">
    <property type="protein sequence ID" value="AKP65943.1"/>
    <property type="molecule type" value="Genomic_DNA"/>
</dbReference>
<sequence>MKILGKFVSVIIVLVAIAGVGAVVLPNMTKNKHSELAMALDNVNPMVKTETVYASTNAKPVRHFIGGGGEDEYTYQLLTYNAEGKSRTLTFDSQWRLKPQKYLKILTKGQNVESWGAIARETVPSGVRQNLMMA</sequence>
<dbReference type="Pfam" id="PF06486">
    <property type="entry name" value="DUF1093"/>
    <property type="match status" value="1"/>
</dbReference>
<dbReference type="Proteomes" id="UP000036000">
    <property type="component" value="Chromosome"/>
</dbReference>
<organism evidence="1 2">
    <name type="scientific">Levilactobacillus koreensis</name>
    <dbReference type="NCBI Taxonomy" id="637971"/>
    <lineage>
        <taxon>Bacteria</taxon>
        <taxon>Bacillati</taxon>
        <taxon>Bacillota</taxon>
        <taxon>Bacilli</taxon>
        <taxon>Lactobacillales</taxon>
        <taxon>Lactobacillaceae</taxon>
        <taxon>Levilactobacillus</taxon>
    </lineage>
</organism>
<dbReference type="Gene3D" id="2.40.50.480">
    <property type="match status" value="1"/>
</dbReference>
<dbReference type="PANTHER" id="PTHR36433:SF2">
    <property type="entry name" value="YXEA FAMILY PROTEIN"/>
    <property type="match status" value="1"/>
</dbReference>
<name>A0AAC8UXA3_9LACO</name>
<dbReference type="SUPFAM" id="SSF159121">
    <property type="entry name" value="BC4932-like"/>
    <property type="match status" value="1"/>
</dbReference>
<protein>
    <recommendedName>
        <fullName evidence="3">YxeA family protein</fullName>
    </recommendedName>
</protein>
<dbReference type="NCBIfam" id="TIGR01655">
    <property type="entry name" value="yxeA_fam"/>
    <property type="match status" value="1"/>
</dbReference>
<keyword evidence="2" id="KW-1185">Reference proteome</keyword>
<evidence type="ECO:0000313" key="2">
    <source>
        <dbReference type="Proteomes" id="UP000036000"/>
    </source>
</evidence>
<evidence type="ECO:0008006" key="3">
    <source>
        <dbReference type="Google" id="ProtNLM"/>
    </source>
</evidence>
<proteinExistence type="predicted"/>
<dbReference type="KEGG" id="lko:ABN16_13585"/>
<reference evidence="1 2" key="1">
    <citation type="submission" date="2015-07" db="EMBL/GenBank/DDBJ databases">
        <title>Lactobacillus korensis/26-25/ whole genome sequencing.</title>
        <authorList>
            <person name="Kim M.K."/>
            <person name="Im W.-T."/>
            <person name="Srinivasan S."/>
            <person name="Lee J.-J."/>
        </authorList>
    </citation>
    <scope>NUCLEOTIDE SEQUENCE [LARGE SCALE GENOMIC DNA]</scope>
    <source>
        <strain evidence="1 2">26-25</strain>
    </source>
</reference>
<dbReference type="PANTHER" id="PTHR36433">
    <property type="entry name" value="HYPOTHETICAL CYTOSOLIC PROTEIN"/>
    <property type="match status" value="1"/>
</dbReference>
<accession>A0AAC8UXA3</accession>
<dbReference type="InterPro" id="IPR006542">
    <property type="entry name" value="DUF1093"/>
</dbReference>
<dbReference type="InterPro" id="IPR036166">
    <property type="entry name" value="YxeA-like_sf"/>
</dbReference>
<evidence type="ECO:0000313" key="1">
    <source>
        <dbReference type="EMBL" id="AKP65943.1"/>
    </source>
</evidence>